<proteinExistence type="predicted"/>
<comment type="caution">
    <text evidence="1">The sequence shown here is derived from an EMBL/GenBank/DDBJ whole genome shotgun (WGS) entry which is preliminary data.</text>
</comment>
<dbReference type="AlphaFoldDB" id="A0A8J8NU58"/>
<dbReference type="Proteomes" id="UP000785679">
    <property type="component" value="Unassembled WGS sequence"/>
</dbReference>
<accession>A0A8J8NU58</accession>
<name>A0A8J8NU58_HALGN</name>
<reference evidence="1" key="1">
    <citation type="submission" date="2019-06" db="EMBL/GenBank/DDBJ databases">
        <authorList>
            <person name="Zheng W."/>
        </authorList>
    </citation>
    <scope>NUCLEOTIDE SEQUENCE</scope>
    <source>
        <strain evidence="1">QDHG01</strain>
    </source>
</reference>
<evidence type="ECO:0000313" key="1">
    <source>
        <dbReference type="EMBL" id="TNV80774.1"/>
    </source>
</evidence>
<organism evidence="1 2">
    <name type="scientific">Halteria grandinella</name>
    <dbReference type="NCBI Taxonomy" id="5974"/>
    <lineage>
        <taxon>Eukaryota</taxon>
        <taxon>Sar</taxon>
        <taxon>Alveolata</taxon>
        <taxon>Ciliophora</taxon>
        <taxon>Intramacronucleata</taxon>
        <taxon>Spirotrichea</taxon>
        <taxon>Stichotrichia</taxon>
        <taxon>Sporadotrichida</taxon>
        <taxon>Halteriidae</taxon>
        <taxon>Halteria</taxon>
    </lineage>
</organism>
<gene>
    <name evidence="1" type="ORF">FGO68_gene2260</name>
</gene>
<keyword evidence="2" id="KW-1185">Reference proteome</keyword>
<evidence type="ECO:0000313" key="2">
    <source>
        <dbReference type="Proteomes" id="UP000785679"/>
    </source>
</evidence>
<protein>
    <submittedName>
        <fullName evidence="1">Uncharacterized protein</fullName>
    </submittedName>
</protein>
<dbReference type="EMBL" id="RRYP01007056">
    <property type="protein sequence ID" value="TNV80774.1"/>
    <property type="molecule type" value="Genomic_DNA"/>
</dbReference>
<sequence>MQKQQRPAADINPCHPGPPIKDCHHVEPCPLIITLHEERANEELPSVSRDNPLNYIKFSGGGYQEWQPVVIEIAQLPILGYSGKCDMGITTIKKPRETNAQNNNDKLDKRQQFNAGDEFSGLQAIDDKRGCQFSRINSSQDAYSGIQAFSQDFRRPQHNNQRPYDIQVGSYSKNGAAFNCQSGKINVCVAQQTDGLEISSQMSYVELELSRFKLYSYKVIVQKNAIQVRDENCDDCEQSQSLQRQNRDWVKLIRDQGRDDNRDFLFEVKKLQNVENYKDFQQSSKLDQDCQQKHSQKNDYCKLIDEDLIQSKLKVWPNLLDYSQLELEYDQSHQILENYQNKFEAFQIKVKNQSKPHRDENFGDGDIREKSKTCSNTSQLLHNSSQIYETEFNCQKKFTNFQDSKDEGIQVSDLENRTSFKANQYVPSSSDLQDHLLAACVKNSGIKKRRDQFTDPCTLEGAKQNQCVENKAFWHQPEIDLEDLEEHTRPITIMQQRHLIIKDINSQRVFRQ</sequence>